<evidence type="ECO:0000256" key="1">
    <source>
        <dbReference type="ARBA" id="ARBA00004141"/>
    </source>
</evidence>
<dbReference type="InterPro" id="IPR049453">
    <property type="entry name" value="Memb_transporter_dom"/>
</dbReference>
<dbReference type="RefSeq" id="WP_088772096.1">
    <property type="nucleotide sequence ID" value="NZ_AP023082.1"/>
</dbReference>
<reference evidence="7 8" key="1">
    <citation type="submission" date="2017-06" db="EMBL/GenBank/DDBJ databases">
        <title>Complete genome of Francisella halioticida.</title>
        <authorList>
            <person name="Sjodin A."/>
        </authorList>
    </citation>
    <scope>NUCLEOTIDE SEQUENCE [LARGE SCALE GENOMIC DNA]</scope>
    <source>
        <strain evidence="7 8">DSM 23729</strain>
    </source>
</reference>
<proteinExistence type="predicted"/>
<feature type="transmembrane region" description="Helical" evidence="5">
    <location>
        <begin position="50"/>
        <end position="72"/>
    </location>
</feature>
<keyword evidence="4 5" id="KW-0472">Membrane</keyword>
<gene>
    <name evidence="7" type="ORF">CDV26_03380</name>
</gene>
<feature type="transmembrane region" description="Helical" evidence="5">
    <location>
        <begin position="26"/>
        <end position="43"/>
    </location>
</feature>
<evidence type="ECO:0000256" key="2">
    <source>
        <dbReference type="ARBA" id="ARBA00022692"/>
    </source>
</evidence>
<evidence type="ECO:0000256" key="3">
    <source>
        <dbReference type="ARBA" id="ARBA00022989"/>
    </source>
</evidence>
<evidence type="ECO:0000256" key="5">
    <source>
        <dbReference type="SAM" id="Phobius"/>
    </source>
</evidence>
<feature type="domain" description="Integral membrane bound transporter" evidence="6">
    <location>
        <begin position="5"/>
        <end position="64"/>
    </location>
</feature>
<accession>A0ABN5AZB6</accession>
<dbReference type="EMBL" id="CP022132">
    <property type="protein sequence ID" value="ASG67563.1"/>
    <property type="molecule type" value="Genomic_DNA"/>
</dbReference>
<evidence type="ECO:0000313" key="7">
    <source>
        <dbReference type="EMBL" id="ASG67563.1"/>
    </source>
</evidence>
<keyword evidence="2 5" id="KW-0812">Transmembrane</keyword>
<evidence type="ECO:0000259" key="6">
    <source>
        <dbReference type="Pfam" id="PF13515"/>
    </source>
</evidence>
<evidence type="ECO:0000313" key="8">
    <source>
        <dbReference type="Proteomes" id="UP000249910"/>
    </source>
</evidence>
<keyword evidence="8" id="KW-1185">Reference proteome</keyword>
<organism evidence="7 8">
    <name type="scientific">Francisella halioticida</name>
    <dbReference type="NCBI Taxonomy" id="549298"/>
    <lineage>
        <taxon>Bacteria</taxon>
        <taxon>Pseudomonadati</taxon>
        <taxon>Pseudomonadota</taxon>
        <taxon>Gammaproteobacteria</taxon>
        <taxon>Thiotrichales</taxon>
        <taxon>Francisellaceae</taxon>
        <taxon>Francisella</taxon>
    </lineage>
</organism>
<protein>
    <recommendedName>
        <fullName evidence="6">Integral membrane bound transporter domain-containing protein</fullName>
    </recommendedName>
</protein>
<name>A0ABN5AZB6_9GAMM</name>
<keyword evidence="3 5" id="KW-1133">Transmembrane helix</keyword>
<dbReference type="Pfam" id="PF13515">
    <property type="entry name" value="FUSC_2"/>
    <property type="match status" value="1"/>
</dbReference>
<dbReference type="Proteomes" id="UP000249910">
    <property type="component" value="Chromosome"/>
</dbReference>
<comment type="subcellular location">
    <subcellularLocation>
        <location evidence="1">Membrane</location>
        <topology evidence="1">Multi-pass membrane protein</topology>
    </subcellularLocation>
</comment>
<sequence>MSSFMVTTVILLSISGANISIKKLIHRILGTIVGVIVGGLIIYMNINYIFIYLLIFFIVANVGFFLCLQVIIL</sequence>
<evidence type="ECO:0000256" key="4">
    <source>
        <dbReference type="ARBA" id="ARBA00023136"/>
    </source>
</evidence>